<organism evidence="5 6">
    <name type="scientific">Pseudonocardia oroxyli</name>
    <dbReference type="NCBI Taxonomy" id="366584"/>
    <lineage>
        <taxon>Bacteria</taxon>
        <taxon>Bacillati</taxon>
        <taxon>Actinomycetota</taxon>
        <taxon>Actinomycetes</taxon>
        <taxon>Pseudonocardiales</taxon>
        <taxon>Pseudonocardiaceae</taxon>
        <taxon>Pseudonocardia</taxon>
    </lineage>
</organism>
<accession>A0A1G7DNV8</accession>
<evidence type="ECO:0000256" key="3">
    <source>
        <dbReference type="ARBA" id="ARBA00023239"/>
    </source>
</evidence>
<dbReference type="PANTHER" id="PTHR30502">
    <property type="entry name" value="2-KETO-3-DEOXY-L-RHAMNONATE ALDOLASE"/>
    <property type="match status" value="1"/>
</dbReference>
<dbReference type="GO" id="GO:0016832">
    <property type="term" value="F:aldehyde-lyase activity"/>
    <property type="evidence" value="ECO:0007669"/>
    <property type="project" value="TreeGrafter"/>
</dbReference>
<dbReference type="PANTHER" id="PTHR30502:SF0">
    <property type="entry name" value="PHOSPHOENOLPYRUVATE CARBOXYLASE FAMILY PROTEIN"/>
    <property type="match status" value="1"/>
</dbReference>
<protein>
    <submittedName>
        <fullName evidence="5">4-hydroxy-2-oxoheptanedioate aldolase</fullName>
    </submittedName>
</protein>
<reference evidence="5 6" key="1">
    <citation type="submission" date="2016-10" db="EMBL/GenBank/DDBJ databases">
        <authorList>
            <person name="de Groot N.N."/>
        </authorList>
    </citation>
    <scope>NUCLEOTIDE SEQUENCE [LARGE SCALE GENOMIC DNA]</scope>
    <source>
        <strain evidence="5 6">CGMCC 4.3143</strain>
    </source>
</reference>
<proteinExistence type="inferred from homology"/>
<dbReference type="Proteomes" id="UP000198967">
    <property type="component" value="Unassembled WGS sequence"/>
</dbReference>
<evidence type="ECO:0000313" key="6">
    <source>
        <dbReference type="Proteomes" id="UP000198967"/>
    </source>
</evidence>
<dbReference type="GO" id="GO:0005737">
    <property type="term" value="C:cytoplasm"/>
    <property type="evidence" value="ECO:0007669"/>
    <property type="project" value="TreeGrafter"/>
</dbReference>
<dbReference type="OrthoDB" id="3353438at2"/>
<feature type="domain" description="HpcH/HpaI aldolase/citrate lyase" evidence="4">
    <location>
        <begin position="15"/>
        <end position="161"/>
    </location>
</feature>
<keyword evidence="2" id="KW-0479">Metal-binding</keyword>
<keyword evidence="6" id="KW-1185">Reference proteome</keyword>
<comment type="similarity">
    <text evidence="1">Belongs to the HpcH/HpaI aldolase family.</text>
</comment>
<dbReference type="Pfam" id="PF03328">
    <property type="entry name" value="HpcH_HpaI"/>
    <property type="match status" value="1"/>
</dbReference>
<evidence type="ECO:0000259" key="4">
    <source>
        <dbReference type="Pfam" id="PF03328"/>
    </source>
</evidence>
<dbReference type="SUPFAM" id="SSF51621">
    <property type="entry name" value="Phosphoenolpyruvate/pyruvate domain"/>
    <property type="match status" value="1"/>
</dbReference>
<evidence type="ECO:0000256" key="2">
    <source>
        <dbReference type="ARBA" id="ARBA00022723"/>
    </source>
</evidence>
<dbReference type="GO" id="GO:0046872">
    <property type="term" value="F:metal ion binding"/>
    <property type="evidence" value="ECO:0007669"/>
    <property type="project" value="UniProtKB-KW"/>
</dbReference>
<dbReference type="InterPro" id="IPR040442">
    <property type="entry name" value="Pyrv_kinase-like_dom_sf"/>
</dbReference>
<gene>
    <name evidence="5" type="ORF">SAMN05216377_10186</name>
</gene>
<name>A0A1G7DNV8_PSEOR</name>
<dbReference type="InterPro" id="IPR050251">
    <property type="entry name" value="HpcH-HpaI_aldolase"/>
</dbReference>
<evidence type="ECO:0000313" key="5">
    <source>
        <dbReference type="EMBL" id="SDE52826.1"/>
    </source>
</evidence>
<dbReference type="InterPro" id="IPR015813">
    <property type="entry name" value="Pyrv/PenolPyrv_kinase-like_dom"/>
</dbReference>
<keyword evidence="3" id="KW-0456">Lyase</keyword>
<evidence type="ECO:0000256" key="1">
    <source>
        <dbReference type="ARBA" id="ARBA00005568"/>
    </source>
</evidence>
<dbReference type="InterPro" id="IPR005000">
    <property type="entry name" value="Aldolase/citrate-lyase_domain"/>
</dbReference>
<dbReference type="RefSeq" id="WP_093074796.1">
    <property type="nucleotide sequence ID" value="NZ_FNBE01000001.1"/>
</dbReference>
<sequence>MEIGAGAVVGWCAVGATATVEMVARSGVDLVCLDAQHGVLGDLLPLLQACGETPALVRVSHNAPEPIAQALDRGAAGVIVPLVDSATEAAAAAAACAYPPAGTRSFGPSRVGWTGRDVLAPGGCVIMIETMAAVADLDAIAAVPGVDALFVGPSDLSLSSGRGAVPPLDDPGYRDLLRGITGATDLPVGVFCGDPEWAPRYRELGFTWLTLPAEATLLQQGLRAAVRRSRG</sequence>
<dbReference type="STRING" id="366584.SAMN05216377_10186"/>
<dbReference type="AlphaFoldDB" id="A0A1G7DNV8"/>
<dbReference type="Gene3D" id="3.20.20.60">
    <property type="entry name" value="Phosphoenolpyruvate-binding domains"/>
    <property type="match status" value="1"/>
</dbReference>
<dbReference type="EMBL" id="FNBE01000001">
    <property type="protein sequence ID" value="SDE52826.1"/>
    <property type="molecule type" value="Genomic_DNA"/>
</dbReference>